<dbReference type="SUPFAM" id="SSF52540">
    <property type="entry name" value="P-loop containing nucleoside triphosphate hydrolases"/>
    <property type="match status" value="1"/>
</dbReference>
<evidence type="ECO:0000256" key="3">
    <source>
        <dbReference type="ARBA" id="ARBA00023163"/>
    </source>
</evidence>
<evidence type="ECO:0000313" key="6">
    <source>
        <dbReference type="Proteomes" id="UP001210678"/>
    </source>
</evidence>
<keyword evidence="1" id="KW-0805">Transcription regulation</keyword>
<evidence type="ECO:0000256" key="2">
    <source>
        <dbReference type="ARBA" id="ARBA00023125"/>
    </source>
</evidence>
<comment type="caution">
    <text evidence="5">The sequence shown here is derived from an EMBL/GenBank/DDBJ whole genome shotgun (WGS) entry which is preliminary data.</text>
</comment>
<dbReference type="SUPFAM" id="SSF46894">
    <property type="entry name" value="C-terminal effector domain of the bipartite response regulators"/>
    <property type="match status" value="1"/>
</dbReference>
<evidence type="ECO:0000259" key="4">
    <source>
        <dbReference type="PROSITE" id="PS50043"/>
    </source>
</evidence>
<dbReference type="InterPro" id="IPR036388">
    <property type="entry name" value="WH-like_DNA-bd_sf"/>
</dbReference>
<dbReference type="SUPFAM" id="SSF48452">
    <property type="entry name" value="TPR-like"/>
    <property type="match status" value="1"/>
</dbReference>
<dbReference type="Proteomes" id="UP001210678">
    <property type="component" value="Unassembled WGS sequence"/>
</dbReference>
<keyword evidence="2" id="KW-0238">DNA-binding</keyword>
<dbReference type="Pfam" id="PF25873">
    <property type="entry name" value="WHD_MalT"/>
    <property type="match status" value="1"/>
</dbReference>
<gene>
    <name evidence="5" type="ORF">PGX00_11435</name>
</gene>
<dbReference type="Pfam" id="PF00196">
    <property type="entry name" value="GerE"/>
    <property type="match status" value="1"/>
</dbReference>
<dbReference type="InterPro" id="IPR000792">
    <property type="entry name" value="Tscrpt_reg_LuxR_C"/>
</dbReference>
<dbReference type="RefSeq" id="WP_272136348.1">
    <property type="nucleotide sequence ID" value="NZ_JAQLOI010000001.1"/>
</dbReference>
<dbReference type="InterPro" id="IPR027417">
    <property type="entry name" value="P-loop_NTPase"/>
</dbReference>
<reference evidence="5 6" key="1">
    <citation type="submission" date="2023-01" db="EMBL/GenBank/DDBJ databases">
        <title>Vibrio sp. KJ40-1 sp.nov, isolated from marine algae.</title>
        <authorList>
            <person name="Butt M."/>
            <person name="Kim J.M.J."/>
            <person name="Jeon C.O.C."/>
        </authorList>
    </citation>
    <scope>NUCLEOTIDE SEQUENCE [LARGE SCALE GENOMIC DNA]</scope>
    <source>
        <strain evidence="5 6">KJ40-1</strain>
    </source>
</reference>
<dbReference type="SMART" id="SM00421">
    <property type="entry name" value="HTH_LUXR"/>
    <property type="match status" value="1"/>
</dbReference>
<dbReference type="InterPro" id="IPR011990">
    <property type="entry name" value="TPR-like_helical_dom_sf"/>
</dbReference>
<dbReference type="InterPro" id="IPR059106">
    <property type="entry name" value="WHD_MalT"/>
</dbReference>
<dbReference type="PANTHER" id="PTHR44688:SF16">
    <property type="entry name" value="DNA-BINDING TRANSCRIPTIONAL ACTIVATOR DEVR_DOSR"/>
    <property type="match status" value="1"/>
</dbReference>
<keyword evidence="3" id="KW-0804">Transcription</keyword>
<dbReference type="CDD" id="cd06170">
    <property type="entry name" value="LuxR_C_like"/>
    <property type="match status" value="1"/>
</dbReference>
<keyword evidence="6" id="KW-1185">Reference proteome</keyword>
<dbReference type="PANTHER" id="PTHR44688">
    <property type="entry name" value="DNA-BINDING TRANSCRIPTIONAL ACTIVATOR DEVR_DOSR"/>
    <property type="match status" value="1"/>
</dbReference>
<dbReference type="Gene3D" id="1.25.40.10">
    <property type="entry name" value="Tetratricopeptide repeat domain"/>
    <property type="match status" value="1"/>
</dbReference>
<accession>A0ABT4YS55</accession>
<evidence type="ECO:0000256" key="1">
    <source>
        <dbReference type="ARBA" id="ARBA00023015"/>
    </source>
</evidence>
<feature type="domain" description="HTH luxR-type" evidence="4">
    <location>
        <begin position="785"/>
        <end position="850"/>
    </location>
</feature>
<name>A0ABT4YS55_9VIBR</name>
<sequence>MIIKTKLYCAPPKSGYVTRQALLDRLERVTEMKLTLVSAPAGFGKSHLLASWNARRNRRGCWLSLDRNDKNTDTFLTYLVAAIREMDSALADEAWNLVQAHAETNYENVVAALVNELTYYPGDVVLILDDYHLAESVTINKIVNTLLDRLPRNVHLVLITRSDPALSLAKLRAHGELLEIRSADLRFTDTEACDLFRLNNDVDINKHNAGVVNQKTEGWVVGLHLSSLALSNNKNVNEIITRFSGSHTYVLDYLTEEVLTRLPDGIRDFLLETSILKEFSAELCNYVFEIENSAEQLAYLELNNIFLISLDNERHWYRYHHLFADVLSIHAGISDKRQQELNWRIATWYAQVGRLADAVLYGFASGRELKTIQMLESYWPSQRAEGHDSQLIEWLSNTELEVIQQSPVLAGYYGLALLSHDPEKGMYLLDTTRNYFEQTSPPFTIQESTSFGIVNIGEAYIHAAQGNTQEVLSRVRQALQVFPIEEQVWRGSSRALEGIALWREGKINEAEICLNAAVANMDRSKDKSAQITSRFLLGDFYYQFGWLTKAKSVVEFAIGINEQNTGYTIEGCADVYLLLAEVEFEQGNTDIAVSLLDAAEQFGSLGSMPEAKYRYPLIEARIALADKRENDAKRLFYEAESLYLETPNPCHRPPSYWIGVYQLNNGNLESVNIPAPFDKNVQSNSFSYLLYLLAEPTSQEKVEQALFSIEVSEFSPNIRLVQKIALTIGASASGDTTLAKKTLEQLVSIQNENRNSVWPHEIKAINRLFEIYGLKTIDSLLSQAAPALLEPLSAKEKEVLKWLDTELTGPQITSKLFVSLNTLRTHTKNIYSKLGVTNRRAAINKARSYNILS</sequence>
<proteinExistence type="predicted"/>
<dbReference type="Gene3D" id="1.10.10.10">
    <property type="entry name" value="Winged helix-like DNA-binding domain superfamily/Winged helix DNA-binding domain"/>
    <property type="match status" value="1"/>
</dbReference>
<dbReference type="InterPro" id="IPR016032">
    <property type="entry name" value="Sig_transdc_resp-reg_C-effctor"/>
</dbReference>
<dbReference type="EMBL" id="JAQLOI010000001">
    <property type="protein sequence ID" value="MDB1124232.1"/>
    <property type="molecule type" value="Genomic_DNA"/>
</dbReference>
<evidence type="ECO:0000313" key="5">
    <source>
        <dbReference type="EMBL" id="MDB1124232.1"/>
    </source>
</evidence>
<protein>
    <submittedName>
        <fullName evidence="5">LuxR C-terminal-related transcriptional regulator</fullName>
    </submittedName>
</protein>
<dbReference type="PROSITE" id="PS50043">
    <property type="entry name" value="HTH_LUXR_2"/>
    <property type="match status" value="1"/>
</dbReference>
<organism evidence="5 6">
    <name type="scientific">Vibrio algarum</name>
    <dbReference type="NCBI Taxonomy" id="3020714"/>
    <lineage>
        <taxon>Bacteria</taxon>
        <taxon>Pseudomonadati</taxon>
        <taxon>Pseudomonadota</taxon>
        <taxon>Gammaproteobacteria</taxon>
        <taxon>Vibrionales</taxon>
        <taxon>Vibrionaceae</taxon>
        <taxon>Vibrio</taxon>
    </lineage>
</organism>